<gene>
    <name evidence="2" type="ORF">EYF80_041620</name>
</gene>
<keyword evidence="3" id="KW-1185">Reference proteome</keyword>
<name>A0A4Z2G3U5_9TELE</name>
<dbReference type="EMBL" id="SRLO01000707">
    <property type="protein sequence ID" value="TNN48198.1"/>
    <property type="molecule type" value="Genomic_DNA"/>
</dbReference>
<evidence type="ECO:0000313" key="3">
    <source>
        <dbReference type="Proteomes" id="UP000314294"/>
    </source>
</evidence>
<reference evidence="2 3" key="1">
    <citation type="submission" date="2019-03" db="EMBL/GenBank/DDBJ databases">
        <title>First draft genome of Liparis tanakae, snailfish: a comprehensive survey of snailfish specific genes.</title>
        <authorList>
            <person name="Kim W."/>
            <person name="Song I."/>
            <person name="Jeong J.-H."/>
            <person name="Kim D."/>
            <person name="Kim S."/>
            <person name="Ryu S."/>
            <person name="Song J.Y."/>
            <person name="Lee S.K."/>
        </authorList>
    </citation>
    <scope>NUCLEOTIDE SEQUENCE [LARGE SCALE GENOMIC DNA]</scope>
    <source>
        <tissue evidence="2">Muscle</tissue>
    </source>
</reference>
<organism evidence="2 3">
    <name type="scientific">Liparis tanakae</name>
    <name type="common">Tanaka's snailfish</name>
    <dbReference type="NCBI Taxonomy" id="230148"/>
    <lineage>
        <taxon>Eukaryota</taxon>
        <taxon>Metazoa</taxon>
        <taxon>Chordata</taxon>
        <taxon>Craniata</taxon>
        <taxon>Vertebrata</taxon>
        <taxon>Euteleostomi</taxon>
        <taxon>Actinopterygii</taxon>
        <taxon>Neopterygii</taxon>
        <taxon>Teleostei</taxon>
        <taxon>Neoteleostei</taxon>
        <taxon>Acanthomorphata</taxon>
        <taxon>Eupercaria</taxon>
        <taxon>Perciformes</taxon>
        <taxon>Cottioidei</taxon>
        <taxon>Cottales</taxon>
        <taxon>Liparidae</taxon>
        <taxon>Liparis</taxon>
    </lineage>
</organism>
<accession>A0A4Z2G3U5</accession>
<dbReference type="Proteomes" id="UP000314294">
    <property type="component" value="Unassembled WGS sequence"/>
</dbReference>
<evidence type="ECO:0000256" key="1">
    <source>
        <dbReference type="SAM" id="MobiDB-lite"/>
    </source>
</evidence>
<protein>
    <submittedName>
        <fullName evidence="2">Uncharacterized protein</fullName>
    </submittedName>
</protein>
<evidence type="ECO:0000313" key="2">
    <source>
        <dbReference type="EMBL" id="TNN48198.1"/>
    </source>
</evidence>
<proteinExistence type="predicted"/>
<comment type="caution">
    <text evidence="2">The sequence shown here is derived from an EMBL/GenBank/DDBJ whole genome shotgun (WGS) entry which is preliminary data.</text>
</comment>
<sequence length="97" mass="10875">MCLCRDPRVSPSAQASRQESIPPGCGAEVDRACIDWQQSEERRVLLACRWHVAPTLLEEHVTSEFGADAFHALFLGEFSTHVEIWRHCRGQGSGVRV</sequence>
<feature type="region of interest" description="Disordered" evidence="1">
    <location>
        <begin position="1"/>
        <end position="23"/>
    </location>
</feature>
<dbReference type="AlphaFoldDB" id="A0A4Z2G3U5"/>